<protein>
    <recommendedName>
        <fullName evidence="6">Alpha-1,4-glucan:maltose-1-phosphate maltosyltransferase</fullName>
        <shortName evidence="6">GMPMT</shortName>
        <ecNumber evidence="6">2.4.99.16</ecNumber>
    </recommendedName>
    <alternativeName>
        <fullName evidence="6">(1-&gt;4)-alpha-D-glucan:maltose-1-phosphate alpha-D-maltosyltransferase</fullName>
    </alternativeName>
</protein>
<feature type="site" description="Transition state stabilizer" evidence="6">
    <location>
        <position position="786"/>
    </location>
</feature>
<keyword evidence="9" id="KW-1185">Reference proteome</keyword>
<feature type="binding site" evidence="6">
    <location>
        <begin position="840"/>
        <end position="841"/>
    </location>
    <ligand>
        <name>alpha-maltose 1-phosphate</name>
        <dbReference type="ChEBI" id="CHEBI:63576"/>
    </ligand>
</feature>
<feature type="binding site" evidence="6">
    <location>
        <position position="627"/>
    </location>
    <ligand>
        <name>alpha-maltose 1-phosphate</name>
        <dbReference type="ChEBI" id="CHEBI:63576"/>
    </ligand>
</feature>
<dbReference type="PANTHER" id="PTHR47786:SF2">
    <property type="entry name" value="GLYCOSYL HYDROLASE FAMILY 13 CATALYTIC DOMAIN-CONTAINING PROTEIN"/>
    <property type="match status" value="1"/>
</dbReference>
<feature type="binding site" evidence="6">
    <location>
        <position position="700"/>
    </location>
    <ligand>
        <name>alpha-maltose 1-phosphate</name>
        <dbReference type="ChEBI" id="CHEBI:63576"/>
    </ligand>
</feature>
<keyword evidence="3 6" id="KW-0808">Transferase</keyword>
<dbReference type="Gene3D" id="1.20.58.80">
    <property type="entry name" value="Phosphotransferase system, lactose/cellobiose-type IIA subunit"/>
    <property type="match status" value="1"/>
</dbReference>
<dbReference type="SUPFAM" id="SSF51445">
    <property type="entry name" value="(Trans)glycosidases"/>
    <property type="match status" value="1"/>
</dbReference>
<dbReference type="Gene3D" id="3.20.20.80">
    <property type="entry name" value="Glycosidases"/>
    <property type="match status" value="1"/>
</dbReference>
<keyword evidence="2 6" id="KW-0328">Glycosyltransferase</keyword>
<feature type="active site" description="Proton donor" evidence="6">
    <location>
        <position position="728"/>
    </location>
</feature>
<evidence type="ECO:0000256" key="2">
    <source>
        <dbReference type="ARBA" id="ARBA00022676"/>
    </source>
</evidence>
<evidence type="ECO:0000259" key="7">
    <source>
        <dbReference type="SMART" id="SM00642"/>
    </source>
</evidence>
<proteinExistence type="inferred from homology"/>
<evidence type="ECO:0000256" key="3">
    <source>
        <dbReference type="ARBA" id="ARBA00022679"/>
    </source>
</evidence>
<reference evidence="8 9" key="1">
    <citation type="submission" date="2022-06" db="EMBL/GenBank/DDBJ databases">
        <title>Endosaccharibacter gen. nov., sp. nov., endophytic bacteria isolated from sugarcane.</title>
        <authorList>
            <person name="Pitiwittayakul N."/>
            <person name="Yukphan P."/>
            <person name="Charoenyingcharoen P."/>
            <person name="Tanasupawat S."/>
        </authorList>
    </citation>
    <scope>NUCLEOTIDE SEQUENCE [LARGE SCALE GENOMIC DNA]</scope>
    <source>
        <strain evidence="8 9">KSS8</strain>
    </source>
</reference>
<dbReference type="Pfam" id="PF00128">
    <property type="entry name" value="Alpha-amylase"/>
    <property type="match status" value="1"/>
</dbReference>
<evidence type="ECO:0000313" key="9">
    <source>
        <dbReference type="Proteomes" id="UP001524587"/>
    </source>
</evidence>
<dbReference type="Gene3D" id="2.60.40.1180">
    <property type="entry name" value="Golgi alpha-mannosidase II"/>
    <property type="match status" value="1"/>
</dbReference>
<dbReference type="InterPro" id="IPR013780">
    <property type="entry name" value="Glyco_hydro_b"/>
</dbReference>
<evidence type="ECO:0000256" key="5">
    <source>
        <dbReference type="ARBA" id="ARBA00048735"/>
    </source>
</evidence>
<dbReference type="SMART" id="SM00642">
    <property type="entry name" value="Aamy"/>
    <property type="match status" value="1"/>
</dbReference>
<dbReference type="Pfam" id="PF11896">
    <property type="entry name" value="GlgE_dom_N_S"/>
    <property type="match status" value="1"/>
</dbReference>
<dbReference type="Gene3D" id="2.60.40.10">
    <property type="entry name" value="Immunoglobulins"/>
    <property type="match status" value="1"/>
</dbReference>
<evidence type="ECO:0000256" key="6">
    <source>
        <dbReference type="HAMAP-Rule" id="MF_02124"/>
    </source>
</evidence>
<accession>A0ABT1W4U4</accession>
<comment type="function">
    <text evidence="6">Maltosyltransferase that uses maltose 1-phosphate (M1P) as the sugar donor to elongate linear or branched alpha-(1-&gt;4)-glucans. Is involved in a branched alpha-glucan biosynthetic pathway from trehalose, together with TreS, Mak and GlgB.</text>
</comment>
<evidence type="ECO:0000256" key="4">
    <source>
        <dbReference type="ARBA" id="ARBA00023277"/>
    </source>
</evidence>
<gene>
    <name evidence="6" type="primary">glgE</name>
    <name evidence="8" type="ORF">NFI95_05505</name>
</gene>
<keyword evidence="4 6" id="KW-0119">Carbohydrate metabolism</keyword>
<evidence type="ECO:0000313" key="8">
    <source>
        <dbReference type="EMBL" id="MCQ8277900.1"/>
    </source>
</evidence>
<comment type="catalytic activity">
    <reaction evidence="5 6">
        <text>alpha-maltose 1-phosphate + [(1-&gt;4)-alpha-D-glucosyl](n) = [(1-&gt;4)-alpha-D-glucosyl](n+2) + phosphate</text>
        <dbReference type="Rhea" id="RHEA:42692"/>
        <dbReference type="Rhea" id="RHEA-COMP:9584"/>
        <dbReference type="Rhea" id="RHEA-COMP:10183"/>
        <dbReference type="ChEBI" id="CHEBI:15444"/>
        <dbReference type="ChEBI" id="CHEBI:43474"/>
        <dbReference type="ChEBI" id="CHEBI:63576"/>
        <dbReference type="EC" id="2.4.99.16"/>
    </reaction>
</comment>
<dbReference type="InterPro" id="IPR026585">
    <property type="entry name" value="GlgE"/>
</dbReference>
<dbReference type="InterPro" id="IPR006047">
    <property type="entry name" value="GH13_cat_dom"/>
</dbReference>
<comment type="caution">
    <text evidence="8">The sequence shown here is derived from an EMBL/GenBank/DDBJ whole genome shotgun (WGS) entry which is preliminary data.</text>
</comment>
<dbReference type="HAMAP" id="MF_02124">
    <property type="entry name" value="GlgE"/>
    <property type="match status" value="1"/>
</dbReference>
<dbReference type="CDD" id="cd11344">
    <property type="entry name" value="AmyAc_GlgE_like"/>
    <property type="match status" value="1"/>
</dbReference>
<feature type="binding site" evidence="6">
    <location>
        <position position="662"/>
    </location>
    <ligand>
        <name>alpha-maltose 1-phosphate</name>
        <dbReference type="ChEBI" id="CHEBI:63576"/>
    </ligand>
</feature>
<organism evidence="8 9">
    <name type="scientific">Endosaccharibacter trunci</name>
    <dbReference type="NCBI Taxonomy" id="2812733"/>
    <lineage>
        <taxon>Bacteria</taxon>
        <taxon>Pseudomonadati</taxon>
        <taxon>Pseudomonadota</taxon>
        <taxon>Alphaproteobacteria</taxon>
        <taxon>Acetobacterales</taxon>
        <taxon>Acetobacteraceae</taxon>
        <taxon>Endosaccharibacter</taxon>
    </lineage>
</organism>
<dbReference type="PANTHER" id="PTHR47786">
    <property type="entry name" value="ALPHA-1,4-GLUCAN:MALTOSE-1-PHOSPHATE MALTOSYLTRANSFERASE"/>
    <property type="match status" value="1"/>
</dbReference>
<dbReference type="EMBL" id="JAMSKV010000003">
    <property type="protein sequence ID" value="MCQ8277900.1"/>
    <property type="molecule type" value="Genomic_DNA"/>
</dbReference>
<dbReference type="InterPro" id="IPR021828">
    <property type="entry name" value="GlgE_dom_N/S"/>
</dbReference>
<name>A0ABT1W4U4_9PROT</name>
<dbReference type="InterPro" id="IPR049171">
    <property type="entry name" value="GLGE_C"/>
</dbReference>
<feature type="active site" description="Nucleophile" evidence="6">
    <location>
        <position position="699"/>
    </location>
</feature>
<comment type="subunit">
    <text evidence="1 6">Homodimer.</text>
</comment>
<dbReference type="Pfam" id="PF21702">
    <property type="entry name" value="GLGE_C"/>
    <property type="match status" value="1"/>
</dbReference>
<dbReference type="RefSeq" id="WP_422863360.1">
    <property type="nucleotide sequence ID" value="NZ_JAMSKV010000003.1"/>
</dbReference>
<dbReference type="Proteomes" id="UP001524587">
    <property type="component" value="Unassembled WGS sequence"/>
</dbReference>
<feature type="domain" description="Glycosyl hydrolase family 13 catalytic" evidence="7">
    <location>
        <begin position="519"/>
        <end position="865"/>
    </location>
</feature>
<feature type="binding site" evidence="6">
    <location>
        <position position="567"/>
    </location>
    <ligand>
        <name>alpha-maltose 1-phosphate</name>
        <dbReference type="ChEBI" id="CHEBI:63576"/>
    </ligand>
</feature>
<evidence type="ECO:0000256" key="1">
    <source>
        <dbReference type="ARBA" id="ARBA00011738"/>
    </source>
</evidence>
<sequence length="969" mass="105189">MPDGATQRILADIAIDKVDASGIAARERPDLYPAPDLSHARDPRRDFSENVAEAAFGSVGASVALGAYWGGVIAGLCSGQFAGARIGGLGTVPHGQLRPLLSALRQAAPDAVLIVETNGLNWGEIAGLAGLGLDAVQCSLPWWNGRAAWLDQELATLSPVAGVLAPFDRGPAHSAVSGIGIAASRGIGSVVPAQDAAAVSAAEHVAAVARQFDALSCSRVLSPPGADILAVLRSDGDARFASTATLLLLNVTNDAASFDPASVLPAVGGAFSPFAAVAVDGHPAPQHSKLVPGQIITIPAGTMLAFSATRATGGTPLPIDPESATRAGGWARLALEDPSPAVDGGAFAVKRIAGETVDVEIDVIGDGHDVLSAALQWQGPGDAEWRETRMRPVANDRWTASFPLEIRGLHRYRVQAWRDAWATFRHELGAKHKAGVPIALELREGTELVRKASARGHGALDPLLRAIDGADADTVRETLMSDETLALMQAADNRPHGVHSAEIPVDAERSGAGFASWYEVFPRSMADDSSRHGTFADVEKHLPRVQAMGFDVLYFPPIHPIGRTNRKGPNNTLTPEPHDVGSPYAVGSEAGGHDAIHPELGTLEDFLHLREAAEAHGLELALDFAIQCSPDHPWLRDHKDWFEWRPDGSIRYAENPPKKYQDIVNVDFYAEGSVPGLWLALANVVLFWCEQGIRLFRVDNPHTKPFPFWQWMIAEVRARYPDAVFLAEAFTRPKVMNRLAKVGFGQSYTYFTWRNSKAELTEYLTQLTEEAPKEFFRPHFFVNTPDINPFFLQNGDRASFLIRAAAAATLSGLWGVYNGFELCEGTRLAPGKEEYLDSEKFQIRHWDWNRPCNIVGEITRLNAIRNTSPALRSHRGVSFLPAANDAVLFFEKATRNRGDVLLVAISMDPYNEQTATIDLPLWKWGLPDQAALRIDDLVTDESFVLYGRTQQLTLSPQSPYRIWRASPAR</sequence>
<comment type="similarity">
    <text evidence="6">Belongs to the glycosyl hydrolase 13 family. GlgE subfamily.</text>
</comment>
<dbReference type="InterPro" id="IPR013783">
    <property type="entry name" value="Ig-like_fold"/>
</dbReference>
<dbReference type="InterPro" id="IPR017853">
    <property type="entry name" value="GH"/>
</dbReference>
<dbReference type="EC" id="2.4.99.16" evidence="6"/>